<dbReference type="InterPro" id="IPR052155">
    <property type="entry name" value="Biofilm_reg_signaling"/>
</dbReference>
<evidence type="ECO:0000259" key="3">
    <source>
        <dbReference type="PROSITE" id="PS50887"/>
    </source>
</evidence>
<reference evidence="4 5" key="1">
    <citation type="submission" date="2023-10" db="EMBL/GenBank/DDBJ databases">
        <title>Glaciecola aquimarina strain GGW-M5 nov., isolated from a coastal seawater.</title>
        <authorList>
            <person name="Bayburt H."/>
            <person name="Kim J.M."/>
            <person name="Choi B.J."/>
            <person name="Jeon C.O."/>
        </authorList>
    </citation>
    <scope>NUCLEOTIDE SEQUENCE [LARGE SCALE GENOMIC DNA]</scope>
    <source>
        <strain evidence="4 5">KCTC 32108</strain>
    </source>
</reference>
<evidence type="ECO:0000256" key="1">
    <source>
        <dbReference type="SAM" id="Phobius"/>
    </source>
</evidence>
<feature type="domain" description="GGDEF" evidence="3">
    <location>
        <begin position="250"/>
        <end position="383"/>
    </location>
</feature>
<dbReference type="SUPFAM" id="SSF141868">
    <property type="entry name" value="EAL domain-like"/>
    <property type="match status" value="1"/>
</dbReference>
<name>A0ABU3T1U5_9ALTE</name>
<dbReference type="PROSITE" id="PS50883">
    <property type="entry name" value="EAL"/>
    <property type="match status" value="1"/>
</dbReference>
<sequence>MNLKNSGIKKALPMLTVIFVLFSLIMFWSFFTLKHINYYHQLNMRHFKHTNELSAFILPSIDMFSVNSPYDLKHLRQTIINIRNQPQECLSITNMTDRLLMYLLDTREIMTICARDVQTANDTLAVLTQYENGNISWQALQNTLTDALANFQNNSNEFEYPLEKTSNFVANITIWLIIFSSIIVLTVTMMISRAVSIVLTKREEAMVALAQSEERNRQLAYVDTLTGLPNRNMLEHTINAAMAKSAPQSKQFAVMFIDLDQFKDVNDTLGHTTGDKLLVEIASRISATVQDKDSVIRFGGDEFIAVTDCFDSVEKAEHVARKIINAVSKPVKLARSETYITTSIGIAYYPQHGNNSTLLLKHADTAMYQAKNAGKNQFQVYDKLHASIQNRKLNLVKQLHHAIRNEEFRLVYQPIVKLSDGTTVGSEALIRWTNNINEVITPDEFIPIAEKSGQIIEIGNWVLQQACQQCKNWHDAGATNHVMAINVSSQQLRTCDFSNKLADILQQLSLPAGCIHIEITENIAITEDPRSVATLHELSKLGVKLLLDDFGTGYSCLSYLKDLPFDILKIDRSFMPANNTITSTIIAMGHELNMEIIAEGIESDLCQTFLNNLDCQYGQGYLFQKPVPADEFDIFKTFHT</sequence>
<dbReference type="InterPro" id="IPR035919">
    <property type="entry name" value="EAL_sf"/>
</dbReference>
<dbReference type="PANTHER" id="PTHR44757">
    <property type="entry name" value="DIGUANYLATE CYCLASE DGCP"/>
    <property type="match status" value="1"/>
</dbReference>
<dbReference type="InterPro" id="IPR029787">
    <property type="entry name" value="Nucleotide_cyclase"/>
</dbReference>
<accession>A0ABU3T1U5</accession>
<dbReference type="SMART" id="SM00267">
    <property type="entry name" value="GGDEF"/>
    <property type="match status" value="1"/>
</dbReference>
<feature type="transmembrane region" description="Helical" evidence="1">
    <location>
        <begin position="12"/>
        <end position="31"/>
    </location>
</feature>
<dbReference type="RefSeq" id="WP_316027698.1">
    <property type="nucleotide sequence ID" value="NZ_JAWDIO010000002.1"/>
</dbReference>
<feature type="domain" description="EAL" evidence="2">
    <location>
        <begin position="392"/>
        <end position="640"/>
    </location>
</feature>
<dbReference type="Pfam" id="PF00990">
    <property type="entry name" value="GGDEF"/>
    <property type="match status" value="1"/>
</dbReference>
<dbReference type="PANTHER" id="PTHR44757:SF2">
    <property type="entry name" value="BIOFILM ARCHITECTURE MAINTENANCE PROTEIN MBAA"/>
    <property type="match status" value="1"/>
</dbReference>
<dbReference type="Gene3D" id="3.20.20.450">
    <property type="entry name" value="EAL domain"/>
    <property type="match status" value="1"/>
</dbReference>
<gene>
    <name evidence="4" type="ORF">RS130_21995</name>
</gene>
<dbReference type="SMART" id="SM00052">
    <property type="entry name" value="EAL"/>
    <property type="match status" value="1"/>
</dbReference>
<dbReference type="InterPro" id="IPR001633">
    <property type="entry name" value="EAL_dom"/>
</dbReference>
<feature type="transmembrane region" description="Helical" evidence="1">
    <location>
        <begin position="168"/>
        <end position="192"/>
    </location>
</feature>
<keyword evidence="1" id="KW-0812">Transmembrane</keyword>
<dbReference type="CDD" id="cd01949">
    <property type="entry name" value="GGDEF"/>
    <property type="match status" value="1"/>
</dbReference>
<keyword evidence="5" id="KW-1185">Reference proteome</keyword>
<protein>
    <submittedName>
        <fullName evidence="4">EAL domain-containing protein</fullName>
    </submittedName>
</protein>
<evidence type="ECO:0000259" key="2">
    <source>
        <dbReference type="PROSITE" id="PS50883"/>
    </source>
</evidence>
<evidence type="ECO:0000313" key="4">
    <source>
        <dbReference type="EMBL" id="MDU0356195.1"/>
    </source>
</evidence>
<dbReference type="InterPro" id="IPR000160">
    <property type="entry name" value="GGDEF_dom"/>
</dbReference>
<dbReference type="Gene3D" id="3.30.70.270">
    <property type="match status" value="1"/>
</dbReference>
<dbReference type="NCBIfam" id="TIGR00254">
    <property type="entry name" value="GGDEF"/>
    <property type="match status" value="1"/>
</dbReference>
<comment type="caution">
    <text evidence="4">The sequence shown here is derived from an EMBL/GenBank/DDBJ whole genome shotgun (WGS) entry which is preliminary data.</text>
</comment>
<dbReference type="Proteomes" id="UP001247805">
    <property type="component" value="Unassembled WGS sequence"/>
</dbReference>
<dbReference type="SUPFAM" id="SSF55073">
    <property type="entry name" value="Nucleotide cyclase"/>
    <property type="match status" value="1"/>
</dbReference>
<dbReference type="PROSITE" id="PS50887">
    <property type="entry name" value="GGDEF"/>
    <property type="match status" value="1"/>
</dbReference>
<dbReference type="EMBL" id="JAWDIO010000002">
    <property type="protein sequence ID" value="MDU0356195.1"/>
    <property type="molecule type" value="Genomic_DNA"/>
</dbReference>
<proteinExistence type="predicted"/>
<keyword evidence="1" id="KW-0472">Membrane</keyword>
<keyword evidence="1" id="KW-1133">Transmembrane helix</keyword>
<organism evidence="4 5">
    <name type="scientific">Paraglaciecola aquimarina</name>
    <dbReference type="NCBI Taxonomy" id="1235557"/>
    <lineage>
        <taxon>Bacteria</taxon>
        <taxon>Pseudomonadati</taxon>
        <taxon>Pseudomonadota</taxon>
        <taxon>Gammaproteobacteria</taxon>
        <taxon>Alteromonadales</taxon>
        <taxon>Alteromonadaceae</taxon>
        <taxon>Paraglaciecola</taxon>
    </lineage>
</organism>
<dbReference type="InterPro" id="IPR043128">
    <property type="entry name" value="Rev_trsase/Diguanyl_cyclase"/>
</dbReference>
<evidence type="ECO:0000313" key="5">
    <source>
        <dbReference type="Proteomes" id="UP001247805"/>
    </source>
</evidence>
<dbReference type="Pfam" id="PF00563">
    <property type="entry name" value="EAL"/>
    <property type="match status" value="1"/>
</dbReference>
<dbReference type="CDD" id="cd01948">
    <property type="entry name" value="EAL"/>
    <property type="match status" value="1"/>
</dbReference>